<proteinExistence type="predicted"/>
<reference evidence="2 3" key="1">
    <citation type="submission" date="2017-07" db="EMBL/GenBank/DDBJ databases">
        <authorList>
            <person name="Sun Z.S."/>
            <person name="Albrecht U."/>
            <person name="Echele G."/>
            <person name="Lee C.C."/>
        </authorList>
    </citation>
    <scope>NUCLEOTIDE SEQUENCE [LARGE SCALE GENOMIC DNA]</scope>
    <source>
        <strain evidence="2 3">CGMCC 1.12672</strain>
    </source>
</reference>
<keyword evidence="1" id="KW-1133">Transmembrane helix</keyword>
<evidence type="ECO:0000313" key="3">
    <source>
        <dbReference type="Proteomes" id="UP000219494"/>
    </source>
</evidence>
<accession>A0A285R2B6</accession>
<dbReference type="EMBL" id="OBMI01000002">
    <property type="protein sequence ID" value="SOB86507.1"/>
    <property type="molecule type" value="Genomic_DNA"/>
</dbReference>
<organism evidence="2 3">
    <name type="scientific">Sphingomonas guangdongensis</name>
    <dbReference type="NCBI Taxonomy" id="1141890"/>
    <lineage>
        <taxon>Bacteria</taxon>
        <taxon>Pseudomonadati</taxon>
        <taxon>Pseudomonadota</taxon>
        <taxon>Alphaproteobacteria</taxon>
        <taxon>Sphingomonadales</taxon>
        <taxon>Sphingomonadaceae</taxon>
        <taxon>Sphingomonas</taxon>
    </lineage>
</organism>
<evidence type="ECO:0000313" key="2">
    <source>
        <dbReference type="EMBL" id="SOB86507.1"/>
    </source>
</evidence>
<dbReference type="Proteomes" id="UP000219494">
    <property type="component" value="Unassembled WGS sequence"/>
</dbReference>
<dbReference type="RefSeq" id="WP_097063530.1">
    <property type="nucleotide sequence ID" value="NZ_OBMI01000002.1"/>
</dbReference>
<gene>
    <name evidence="2" type="ORF">SAMN06297144_1613</name>
</gene>
<sequence>MTPRTAAVLGGLAAGVITTAAMFAGRKTGALGKTLDRDAVDWIDETTGSRDLIGDAGTSVVEFANHLGASAVFGYGYALIREELPDVPAWALGAGFGTALYAINIAGIAPLLGITEGEVEAGPRKAAERWGLHVLQSVATAVIAERLAGTSVRPE</sequence>
<protein>
    <recommendedName>
        <fullName evidence="4">DUF1440 domain-containing protein</fullName>
    </recommendedName>
</protein>
<evidence type="ECO:0008006" key="4">
    <source>
        <dbReference type="Google" id="ProtNLM"/>
    </source>
</evidence>
<name>A0A285R2B6_9SPHN</name>
<feature type="transmembrane region" description="Helical" evidence="1">
    <location>
        <begin position="6"/>
        <end position="25"/>
    </location>
</feature>
<keyword evidence="1" id="KW-0812">Transmembrane</keyword>
<dbReference type="AlphaFoldDB" id="A0A285R2B6"/>
<evidence type="ECO:0000256" key="1">
    <source>
        <dbReference type="SAM" id="Phobius"/>
    </source>
</evidence>
<keyword evidence="1" id="KW-0472">Membrane</keyword>
<keyword evidence="3" id="KW-1185">Reference proteome</keyword>
<dbReference type="OrthoDB" id="7562081at2"/>